<dbReference type="PANTHER" id="PTHR15140">
    <property type="entry name" value="TUBULIN-SPECIFIC CHAPERONE E"/>
    <property type="match status" value="1"/>
</dbReference>
<evidence type="ECO:0000313" key="2">
    <source>
        <dbReference type="Proteomes" id="UP000298416"/>
    </source>
</evidence>
<dbReference type="Gene3D" id="3.80.10.10">
    <property type="entry name" value="Ribonuclease Inhibitor"/>
    <property type="match status" value="1"/>
</dbReference>
<name>A0A8X8YBZ8_SALSN</name>
<reference evidence="1" key="1">
    <citation type="submission" date="2018-01" db="EMBL/GenBank/DDBJ databases">
        <authorList>
            <person name="Mao J.F."/>
        </authorList>
    </citation>
    <scope>NUCLEOTIDE SEQUENCE</scope>
    <source>
        <strain evidence="1">Huo1</strain>
        <tissue evidence="1">Leaf</tissue>
    </source>
</reference>
<dbReference type="InterPro" id="IPR032675">
    <property type="entry name" value="LRR_dom_sf"/>
</dbReference>
<organism evidence="1">
    <name type="scientific">Salvia splendens</name>
    <name type="common">Scarlet sage</name>
    <dbReference type="NCBI Taxonomy" id="180675"/>
    <lineage>
        <taxon>Eukaryota</taxon>
        <taxon>Viridiplantae</taxon>
        <taxon>Streptophyta</taxon>
        <taxon>Embryophyta</taxon>
        <taxon>Tracheophyta</taxon>
        <taxon>Spermatophyta</taxon>
        <taxon>Magnoliopsida</taxon>
        <taxon>eudicotyledons</taxon>
        <taxon>Gunneridae</taxon>
        <taxon>Pentapetalae</taxon>
        <taxon>asterids</taxon>
        <taxon>lamiids</taxon>
        <taxon>Lamiales</taxon>
        <taxon>Lamiaceae</taxon>
        <taxon>Nepetoideae</taxon>
        <taxon>Mentheae</taxon>
        <taxon>Salviinae</taxon>
        <taxon>Salvia</taxon>
        <taxon>Salvia subgen. Calosphace</taxon>
        <taxon>core Calosphace</taxon>
    </lineage>
</organism>
<accession>A0A8X8YBZ8</accession>
<comment type="caution">
    <text evidence="1">The sequence shown here is derived from an EMBL/GenBank/DDBJ whole genome shotgun (WGS) entry which is preliminary data.</text>
</comment>
<dbReference type="EMBL" id="PNBA02000003">
    <property type="protein sequence ID" value="KAG6430215.1"/>
    <property type="molecule type" value="Genomic_DNA"/>
</dbReference>
<sequence>MFDVSPDEDYEENFLERVNSRLLCIDVDEYALSRIPSSISSLWNLQTLIINKTDTDYVLDIWKMPQLRHVKISNWQNNDGSYYVPDPLSDEEDMVLENLQTLYIVFNVKFGA</sequence>
<dbReference type="AlphaFoldDB" id="A0A8X8YBZ8"/>
<dbReference type="PANTHER" id="PTHR15140:SF33">
    <property type="entry name" value="LATE BLIGHT RESISTANCE PROTEIN HOMOLOG R1A-3 ISOFORM X1"/>
    <property type="match status" value="1"/>
</dbReference>
<gene>
    <name evidence="1" type="ORF">SASPL_108277</name>
</gene>
<dbReference type="SUPFAM" id="SSF52047">
    <property type="entry name" value="RNI-like"/>
    <property type="match status" value="1"/>
</dbReference>
<reference evidence="1" key="2">
    <citation type="submission" date="2020-08" db="EMBL/GenBank/DDBJ databases">
        <title>Plant Genome Project.</title>
        <authorList>
            <person name="Zhang R.-G."/>
        </authorList>
    </citation>
    <scope>NUCLEOTIDE SEQUENCE</scope>
    <source>
        <strain evidence="1">Huo1</strain>
        <tissue evidence="1">Leaf</tissue>
    </source>
</reference>
<keyword evidence="2" id="KW-1185">Reference proteome</keyword>
<proteinExistence type="predicted"/>
<dbReference type="Proteomes" id="UP000298416">
    <property type="component" value="Unassembled WGS sequence"/>
</dbReference>
<evidence type="ECO:0000313" key="1">
    <source>
        <dbReference type="EMBL" id="KAG6430215.1"/>
    </source>
</evidence>
<protein>
    <submittedName>
        <fullName evidence="1">Uncharacterized protein</fullName>
    </submittedName>
</protein>